<dbReference type="InterPro" id="IPR018060">
    <property type="entry name" value="HTH_AraC"/>
</dbReference>
<dbReference type="CDD" id="cd06124">
    <property type="entry name" value="cupin_NimR-like_N"/>
    <property type="match status" value="1"/>
</dbReference>
<dbReference type="Pfam" id="PF12833">
    <property type="entry name" value="HTH_18"/>
    <property type="match status" value="1"/>
</dbReference>
<keyword evidence="2" id="KW-0238">DNA-binding</keyword>
<dbReference type="SMART" id="SM00342">
    <property type="entry name" value="HTH_ARAC"/>
    <property type="match status" value="1"/>
</dbReference>
<dbReference type="Pfam" id="PF02311">
    <property type="entry name" value="AraC_binding"/>
    <property type="match status" value="1"/>
</dbReference>
<dbReference type="GO" id="GO:0043565">
    <property type="term" value="F:sequence-specific DNA binding"/>
    <property type="evidence" value="ECO:0007669"/>
    <property type="project" value="InterPro"/>
</dbReference>
<dbReference type="GO" id="GO:0003700">
    <property type="term" value="F:DNA-binding transcription factor activity"/>
    <property type="evidence" value="ECO:0007669"/>
    <property type="project" value="InterPro"/>
</dbReference>
<organism evidence="5 6">
    <name type="scientific">Mesorhizobium hungaricum</name>
    <dbReference type="NCBI Taxonomy" id="1566387"/>
    <lineage>
        <taxon>Bacteria</taxon>
        <taxon>Pseudomonadati</taxon>
        <taxon>Pseudomonadota</taxon>
        <taxon>Alphaproteobacteria</taxon>
        <taxon>Hyphomicrobiales</taxon>
        <taxon>Phyllobacteriaceae</taxon>
        <taxon>Mesorhizobium</taxon>
    </lineage>
</organism>
<keyword evidence="1" id="KW-0805">Transcription regulation</keyword>
<gene>
    <name evidence="5" type="ORF">QV13_28650</name>
</gene>
<evidence type="ECO:0000313" key="5">
    <source>
        <dbReference type="EMBL" id="OCX13458.1"/>
    </source>
</evidence>
<dbReference type="AlphaFoldDB" id="A0A1C2DFC9"/>
<reference evidence="5 6" key="1">
    <citation type="submission" date="2016-08" db="EMBL/GenBank/DDBJ databases">
        <title>Whole genome sequence of Mesorhizobium sp. strain UASWS1009 isolated from industrial sewage.</title>
        <authorList>
            <person name="Crovadore J."/>
            <person name="Calmin G."/>
            <person name="Chablais R."/>
            <person name="Cochard B."/>
            <person name="Lefort F."/>
        </authorList>
    </citation>
    <scope>NUCLEOTIDE SEQUENCE [LARGE SCALE GENOMIC DNA]</scope>
    <source>
        <strain evidence="5 6">UASWS1009</strain>
    </source>
</reference>
<dbReference type="InterPro" id="IPR011051">
    <property type="entry name" value="RmlC_Cupin_sf"/>
</dbReference>
<dbReference type="PANTHER" id="PTHR11019">
    <property type="entry name" value="HTH-TYPE TRANSCRIPTIONAL REGULATOR NIMR"/>
    <property type="match status" value="1"/>
</dbReference>
<accession>A0A1C2DFC9</accession>
<sequence>METTGHFLSPTRQAEILPFETAPRSVVGYARDYPSGLSTGFHSHPRAQLLHAVSGLMRVETRGSSYLVPPTTALFLPTDVPHAVSMDGPVAMRELFLREDAARRVGDQPKVITVSGLLREIVIAVCAEPIEWETQGRGYHLAELILDEIARSTPLPMRLPLPRDARLLRVVSGLRDRPDDKRNLEQWGEVANASSRTLARLFRVETGLSFRQWRQQTRLTEALSALTMGMQPTRAAAIAGFDSVPAFGLAFRQFFGMTPGQARRLRDG</sequence>
<dbReference type="Gene3D" id="2.60.120.10">
    <property type="entry name" value="Jelly Rolls"/>
    <property type="match status" value="1"/>
</dbReference>
<protein>
    <recommendedName>
        <fullName evidence="4">HTH araC/xylS-type domain-containing protein</fullName>
    </recommendedName>
</protein>
<comment type="caution">
    <text evidence="5">The sequence shown here is derived from an EMBL/GenBank/DDBJ whole genome shotgun (WGS) entry which is preliminary data.</text>
</comment>
<dbReference type="PROSITE" id="PS01124">
    <property type="entry name" value="HTH_ARAC_FAMILY_2"/>
    <property type="match status" value="1"/>
</dbReference>
<evidence type="ECO:0000256" key="2">
    <source>
        <dbReference type="ARBA" id="ARBA00023125"/>
    </source>
</evidence>
<dbReference type="PANTHER" id="PTHR11019:SF159">
    <property type="entry name" value="TRANSCRIPTIONAL REGULATOR-RELATED"/>
    <property type="match status" value="1"/>
</dbReference>
<evidence type="ECO:0000259" key="4">
    <source>
        <dbReference type="PROSITE" id="PS01124"/>
    </source>
</evidence>
<dbReference type="EMBL" id="MDEO01000036">
    <property type="protein sequence ID" value="OCX13458.1"/>
    <property type="molecule type" value="Genomic_DNA"/>
</dbReference>
<dbReference type="Gene3D" id="1.10.10.60">
    <property type="entry name" value="Homeodomain-like"/>
    <property type="match status" value="1"/>
</dbReference>
<keyword evidence="3" id="KW-0804">Transcription</keyword>
<dbReference type="Proteomes" id="UP000094412">
    <property type="component" value="Unassembled WGS sequence"/>
</dbReference>
<evidence type="ECO:0000313" key="6">
    <source>
        <dbReference type="Proteomes" id="UP000094412"/>
    </source>
</evidence>
<feature type="domain" description="HTH araC/xylS-type" evidence="4">
    <location>
        <begin position="168"/>
        <end position="265"/>
    </location>
</feature>
<dbReference type="InterPro" id="IPR003313">
    <property type="entry name" value="AraC-bd"/>
</dbReference>
<name>A0A1C2DFC9_9HYPH</name>
<dbReference type="InterPro" id="IPR014710">
    <property type="entry name" value="RmlC-like_jellyroll"/>
</dbReference>
<evidence type="ECO:0000256" key="1">
    <source>
        <dbReference type="ARBA" id="ARBA00023015"/>
    </source>
</evidence>
<evidence type="ECO:0000256" key="3">
    <source>
        <dbReference type="ARBA" id="ARBA00023163"/>
    </source>
</evidence>
<dbReference type="STRING" id="1566387.QV13_28650"/>
<proteinExistence type="predicted"/>
<dbReference type="OrthoDB" id="9804543at2"/>
<dbReference type="SUPFAM" id="SSF46689">
    <property type="entry name" value="Homeodomain-like"/>
    <property type="match status" value="1"/>
</dbReference>
<dbReference type="RefSeq" id="WP_024922870.1">
    <property type="nucleotide sequence ID" value="NZ_MDEO01000036.1"/>
</dbReference>
<dbReference type="InterPro" id="IPR009057">
    <property type="entry name" value="Homeodomain-like_sf"/>
</dbReference>
<dbReference type="SUPFAM" id="SSF51182">
    <property type="entry name" value="RmlC-like cupins"/>
    <property type="match status" value="1"/>
</dbReference>
<keyword evidence="6" id="KW-1185">Reference proteome</keyword>